<feature type="chain" id="PRO_5047547886" evidence="3">
    <location>
        <begin position="30"/>
        <end position="274"/>
    </location>
</feature>
<organism evidence="4 5">
    <name type="scientific">Streptomyces durmitorensis</name>
    <dbReference type="NCBI Taxonomy" id="319947"/>
    <lineage>
        <taxon>Bacteria</taxon>
        <taxon>Bacillati</taxon>
        <taxon>Actinomycetota</taxon>
        <taxon>Actinomycetes</taxon>
        <taxon>Kitasatosporales</taxon>
        <taxon>Streptomycetaceae</taxon>
        <taxon>Streptomyces</taxon>
    </lineage>
</organism>
<dbReference type="Pfam" id="PF03767">
    <property type="entry name" value="Acid_phosphat_B"/>
    <property type="match status" value="1"/>
</dbReference>
<dbReference type="InterPro" id="IPR036412">
    <property type="entry name" value="HAD-like_sf"/>
</dbReference>
<dbReference type="InterPro" id="IPR014403">
    <property type="entry name" value="APS1/VSP"/>
</dbReference>
<sequence length="274" mass="29417">MRKSLRMAGIATACAVAGAALYGTGAATADNASARHTAEPQNIGVLVGEIDDYYGAYQDADGVWRSSPDSPYAKDLARIQAKAKKDIRKAAAHGAKSGGHGGKGGGHGKKPAIVLDVDDTSLLSFDYEKTTNYTYNNTTWDAYVKAAKRPAVFGMPELVEYAKGKGVEVFFLTGLSESQREGAVTNLAKAGYDTQLDRRHVFTKDKTNPPAYLSDCATPAKWECTTVQFKEGTRKHIESTGYDIVGSFGDQVSDLAGGYADKTYKLPNPTYFVE</sequence>
<feature type="signal peptide" evidence="3">
    <location>
        <begin position="1"/>
        <end position="29"/>
    </location>
</feature>
<name>A0ABY4Q2C9_9ACTN</name>
<proteinExistence type="predicted"/>
<reference evidence="4 5" key="1">
    <citation type="submission" date="2022-05" db="EMBL/GenBank/DDBJ databases">
        <authorList>
            <person name="Zhou X."/>
            <person name="Li K."/>
            <person name="Man Y."/>
        </authorList>
    </citation>
    <scope>NUCLEOTIDE SEQUENCE [LARGE SCALE GENOMIC DNA]</scope>
    <source>
        <strain evidence="4 5">MS405</strain>
    </source>
</reference>
<dbReference type="PANTHER" id="PTHR31284">
    <property type="entry name" value="ACID PHOSPHATASE-LIKE PROTEIN"/>
    <property type="match status" value="1"/>
</dbReference>
<dbReference type="RefSeq" id="WP_249590670.1">
    <property type="nucleotide sequence ID" value="NZ_BAAAQL010000013.1"/>
</dbReference>
<gene>
    <name evidence="4" type="ORF">M4V62_32005</name>
</gene>
<protein>
    <submittedName>
        <fullName evidence="4">Secreted acid phosphatase</fullName>
    </submittedName>
</protein>
<dbReference type="InterPro" id="IPR005519">
    <property type="entry name" value="Acid_phosphat_B-like"/>
</dbReference>
<keyword evidence="2" id="KW-0325">Glycoprotein</keyword>
<dbReference type="SUPFAM" id="SSF56784">
    <property type="entry name" value="HAD-like"/>
    <property type="match status" value="1"/>
</dbReference>
<dbReference type="PANTHER" id="PTHR31284:SF10">
    <property type="entry name" value="ACID PHOSPHATASE-LIKE PROTEIN"/>
    <property type="match status" value="1"/>
</dbReference>
<dbReference type="InterPro" id="IPR023214">
    <property type="entry name" value="HAD_sf"/>
</dbReference>
<dbReference type="PIRSF" id="PIRSF002674">
    <property type="entry name" value="VSP"/>
    <property type="match status" value="1"/>
</dbReference>
<dbReference type="Proteomes" id="UP000829992">
    <property type="component" value="Chromosome"/>
</dbReference>
<accession>A0ABY4Q2C9</accession>
<evidence type="ECO:0000313" key="4">
    <source>
        <dbReference type="EMBL" id="UQT59319.1"/>
    </source>
</evidence>
<dbReference type="Gene3D" id="3.40.50.1000">
    <property type="entry name" value="HAD superfamily/HAD-like"/>
    <property type="match status" value="1"/>
</dbReference>
<dbReference type="EMBL" id="CP097289">
    <property type="protein sequence ID" value="UQT59319.1"/>
    <property type="molecule type" value="Genomic_DNA"/>
</dbReference>
<keyword evidence="5" id="KW-1185">Reference proteome</keyword>
<evidence type="ECO:0000256" key="2">
    <source>
        <dbReference type="ARBA" id="ARBA00023180"/>
    </source>
</evidence>
<keyword evidence="1 3" id="KW-0732">Signal</keyword>
<evidence type="ECO:0000256" key="1">
    <source>
        <dbReference type="ARBA" id="ARBA00022729"/>
    </source>
</evidence>
<evidence type="ECO:0000256" key="3">
    <source>
        <dbReference type="SAM" id="SignalP"/>
    </source>
</evidence>
<evidence type="ECO:0000313" key="5">
    <source>
        <dbReference type="Proteomes" id="UP000829992"/>
    </source>
</evidence>